<sequence>MLEGRLMPQTVETLSSILAITLVGTKQLPTDWLTRTFRVGRDAVLEALKWLQANNENYSDVMVSDAWVNKLLEDGIPAEIEAMIRYQDSEEAAVREREGYVMNNYMVDDGKTMHSD</sequence>
<name>A0A0C3P2W4_PISTI</name>
<dbReference type="OrthoDB" id="3257061at2759"/>
<dbReference type="Pfam" id="PF20209">
    <property type="entry name" value="DUF6570"/>
    <property type="match status" value="1"/>
</dbReference>
<evidence type="ECO:0000313" key="3">
    <source>
        <dbReference type="Proteomes" id="UP000054217"/>
    </source>
</evidence>
<organism evidence="2 3">
    <name type="scientific">Pisolithus tinctorius Marx 270</name>
    <dbReference type="NCBI Taxonomy" id="870435"/>
    <lineage>
        <taxon>Eukaryota</taxon>
        <taxon>Fungi</taxon>
        <taxon>Dikarya</taxon>
        <taxon>Basidiomycota</taxon>
        <taxon>Agaricomycotina</taxon>
        <taxon>Agaricomycetes</taxon>
        <taxon>Agaricomycetidae</taxon>
        <taxon>Boletales</taxon>
        <taxon>Sclerodermatineae</taxon>
        <taxon>Pisolithaceae</taxon>
        <taxon>Pisolithus</taxon>
    </lineage>
</organism>
<reference evidence="2 3" key="1">
    <citation type="submission" date="2014-04" db="EMBL/GenBank/DDBJ databases">
        <authorList>
            <consortium name="DOE Joint Genome Institute"/>
            <person name="Kuo A."/>
            <person name="Kohler A."/>
            <person name="Costa M.D."/>
            <person name="Nagy L.G."/>
            <person name="Floudas D."/>
            <person name="Copeland A."/>
            <person name="Barry K.W."/>
            <person name="Cichocki N."/>
            <person name="Veneault-Fourrey C."/>
            <person name="LaButti K."/>
            <person name="Lindquist E.A."/>
            <person name="Lipzen A."/>
            <person name="Lundell T."/>
            <person name="Morin E."/>
            <person name="Murat C."/>
            <person name="Sun H."/>
            <person name="Tunlid A."/>
            <person name="Henrissat B."/>
            <person name="Grigoriev I.V."/>
            <person name="Hibbett D.S."/>
            <person name="Martin F."/>
            <person name="Nordberg H.P."/>
            <person name="Cantor M.N."/>
            <person name="Hua S.X."/>
        </authorList>
    </citation>
    <scope>NUCLEOTIDE SEQUENCE [LARGE SCALE GENOMIC DNA]</scope>
    <source>
        <strain evidence="2 3">Marx 270</strain>
    </source>
</reference>
<proteinExistence type="predicted"/>
<accession>A0A0C3P2W4</accession>
<feature type="domain" description="DUF6570" evidence="1">
    <location>
        <begin position="6"/>
        <end position="68"/>
    </location>
</feature>
<reference evidence="3" key="2">
    <citation type="submission" date="2015-01" db="EMBL/GenBank/DDBJ databases">
        <title>Evolutionary Origins and Diversification of the Mycorrhizal Mutualists.</title>
        <authorList>
            <consortium name="DOE Joint Genome Institute"/>
            <consortium name="Mycorrhizal Genomics Consortium"/>
            <person name="Kohler A."/>
            <person name="Kuo A."/>
            <person name="Nagy L.G."/>
            <person name="Floudas D."/>
            <person name="Copeland A."/>
            <person name="Barry K.W."/>
            <person name="Cichocki N."/>
            <person name="Veneault-Fourrey C."/>
            <person name="LaButti K."/>
            <person name="Lindquist E.A."/>
            <person name="Lipzen A."/>
            <person name="Lundell T."/>
            <person name="Morin E."/>
            <person name="Murat C."/>
            <person name="Riley R."/>
            <person name="Ohm R."/>
            <person name="Sun H."/>
            <person name="Tunlid A."/>
            <person name="Henrissat B."/>
            <person name="Grigoriev I.V."/>
            <person name="Hibbett D.S."/>
            <person name="Martin F."/>
        </authorList>
    </citation>
    <scope>NUCLEOTIDE SEQUENCE [LARGE SCALE GENOMIC DNA]</scope>
    <source>
        <strain evidence="3">Marx 270</strain>
    </source>
</reference>
<dbReference type="HOGENOM" id="CLU_169370_0_0_1"/>
<dbReference type="EMBL" id="KN831987">
    <property type="protein sequence ID" value="KIO01644.1"/>
    <property type="molecule type" value="Genomic_DNA"/>
</dbReference>
<dbReference type="AlphaFoldDB" id="A0A0C3P2W4"/>
<dbReference type="Proteomes" id="UP000054217">
    <property type="component" value="Unassembled WGS sequence"/>
</dbReference>
<gene>
    <name evidence="2" type="ORF">M404DRAFT_102598</name>
</gene>
<evidence type="ECO:0000313" key="2">
    <source>
        <dbReference type="EMBL" id="KIO01644.1"/>
    </source>
</evidence>
<protein>
    <recommendedName>
        <fullName evidence="1">DUF6570 domain-containing protein</fullName>
    </recommendedName>
</protein>
<feature type="non-terminal residue" evidence="2">
    <location>
        <position position="116"/>
    </location>
</feature>
<evidence type="ECO:0000259" key="1">
    <source>
        <dbReference type="Pfam" id="PF20209"/>
    </source>
</evidence>
<keyword evidence="3" id="KW-1185">Reference proteome</keyword>
<dbReference type="InterPro" id="IPR046700">
    <property type="entry name" value="DUF6570"/>
</dbReference>
<dbReference type="InParanoid" id="A0A0C3P2W4"/>